<keyword evidence="2" id="KW-0472">Membrane</keyword>
<evidence type="ECO:0000256" key="1">
    <source>
        <dbReference type="SAM" id="Coils"/>
    </source>
</evidence>
<evidence type="ECO:0000256" key="2">
    <source>
        <dbReference type="SAM" id="Phobius"/>
    </source>
</evidence>
<feature type="coiled-coil region" evidence="1">
    <location>
        <begin position="86"/>
        <end position="141"/>
    </location>
</feature>
<keyword evidence="2" id="KW-1133">Transmembrane helix</keyword>
<protein>
    <submittedName>
        <fullName evidence="3">Uncharacterized protein</fullName>
    </submittedName>
</protein>
<dbReference type="RefSeq" id="WP_245988028.1">
    <property type="nucleotide sequence ID" value="NZ_QRDY01000040.1"/>
</dbReference>
<accession>A0A3D9HQD0</accession>
<name>A0A3D9HQD0_9BACL</name>
<feature type="transmembrane region" description="Helical" evidence="2">
    <location>
        <begin position="29"/>
        <end position="51"/>
    </location>
</feature>
<evidence type="ECO:0000313" key="4">
    <source>
        <dbReference type="Proteomes" id="UP000256869"/>
    </source>
</evidence>
<gene>
    <name evidence="3" type="ORF">DFP95_1408</name>
</gene>
<comment type="caution">
    <text evidence="3">The sequence shown here is derived from an EMBL/GenBank/DDBJ whole genome shotgun (WGS) entry which is preliminary data.</text>
</comment>
<organism evidence="3 4">
    <name type="scientific">Cohnella lupini</name>
    <dbReference type="NCBI Taxonomy" id="1294267"/>
    <lineage>
        <taxon>Bacteria</taxon>
        <taxon>Bacillati</taxon>
        <taxon>Bacillota</taxon>
        <taxon>Bacilli</taxon>
        <taxon>Bacillales</taxon>
        <taxon>Paenibacillaceae</taxon>
        <taxon>Cohnella</taxon>
    </lineage>
</organism>
<dbReference type="AlphaFoldDB" id="A0A3D9HQD0"/>
<dbReference type="EMBL" id="QRDY01000040">
    <property type="protein sequence ID" value="RED51713.1"/>
    <property type="molecule type" value="Genomic_DNA"/>
</dbReference>
<sequence length="146" mass="16970">MRDSITETPMRNAQTDVYRETPHRKRRGAFFLFAILWLVLIACGVAGAKWYSDRIQQEVASDLERQTASQISLMQQDYDERMTKLENGYKAQLAQMESKIQSLNELLTFTKDNMDTKTDNSNKLYTQLAEVKKQLNELKKSLDVLK</sequence>
<proteinExistence type="predicted"/>
<keyword evidence="4" id="KW-1185">Reference proteome</keyword>
<keyword evidence="2" id="KW-0812">Transmembrane</keyword>
<evidence type="ECO:0000313" key="3">
    <source>
        <dbReference type="EMBL" id="RED51713.1"/>
    </source>
</evidence>
<reference evidence="3 4" key="1">
    <citation type="submission" date="2018-07" db="EMBL/GenBank/DDBJ databases">
        <title>Genomic Encyclopedia of Type Strains, Phase III (KMG-III): the genomes of soil and plant-associated and newly described type strains.</title>
        <authorList>
            <person name="Whitman W."/>
        </authorList>
    </citation>
    <scope>NUCLEOTIDE SEQUENCE [LARGE SCALE GENOMIC DNA]</scope>
    <source>
        <strain evidence="3 4">CECT 8236</strain>
    </source>
</reference>
<dbReference type="Proteomes" id="UP000256869">
    <property type="component" value="Unassembled WGS sequence"/>
</dbReference>
<keyword evidence="1" id="KW-0175">Coiled coil</keyword>